<organism evidence="1 2">
    <name type="scientific">Dryococelus australis</name>
    <dbReference type="NCBI Taxonomy" id="614101"/>
    <lineage>
        <taxon>Eukaryota</taxon>
        <taxon>Metazoa</taxon>
        <taxon>Ecdysozoa</taxon>
        <taxon>Arthropoda</taxon>
        <taxon>Hexapoda</taxon>
        <taxon>Insecta</taxon>
        <taxon>Pterygota</taxon>
        <taxon>Neoptera</taxon>
        <taxon>Polyneoptera</taxon>
        <taxon>Phasmatodea</taxon>
        <taxon>Verophasmatodea</taxon>
        <taxon>Anareolatae</taxon>
        <taxon>Phasmatidae</taxon>
        <taxon>Eurycanthinae</taxon>
        <taxon>Dryococelus</taxon>
    </lineage>
</organism>
<sequence>MERLKNVEDQVAVDARCHLFCQRNLFRSPSTGSKRGRTPCSDVDEAMEQIISYLEENSDECQFAMDDLIAKVEGDYIPDKRTIMSRLSQKYGDEVLIAENRRKKP</sequence>
<reference evidence="1 2" key="1">
    <citation type="submission" date="2023-02" db="EMBL/GenBank/DDBJ databases">
        <title>LHISI_Scaffold_Assembly.</title>
        <authorList>
            <person name="Stuart O.P."/>
            <person name="Cleave R."/>
            <person name="Magrath M.J.L."/>
            <person name="Mikheyev A.S."/>
        </authorList>
    </citation>
    <scope>NUCLEOTIDE SEQUENCE [LARGE SCALE GENOMIC DNA]</scope>
    <source>
        <strain evidence="1">Daus_M_001</strain>
        <tissue evidence="1">Leg muscle</tissue>
    </source>
</reference>
<dbReference type="Proteomes" id="UP001159363">
    <property type="component" value="Chromosome 12"/>
</dbReference>
<keyword evidence="2" id="KW-1185">Reference proteome</keyword>
<name>A0ABQ9GDP9_9NEOP</name>
<protein>
    <submittedName>
        <fullName evidence="1">Uncharacterized protein</fullName>
    </submittedName>
</protein>
<dbReference type="EMBL" id="JARBHB010000013">
    <property type="protein sequence ID" value="KAJ8870516.1"/>
    <property type="molecule type" value="Genomic_DNA"/>
</dbReference>
<comment type="caution">
    <text evidence="1">The sequence shown here is derived from an EMBL/GenBank/DDBJ whole genome shotgun (WGS) entry which is preliminary data.</text>
</comment>
<gene>
    <name evidence="1" type="ORF">PR048_029539</name>
</gene>
<evidence type="ECO:0000313" key="2">
    <source>
        <dbReference type="Proteomes" id="UP001159363"/>
    </source>
</evidence>
<evidence type="ECO:0000313" key="1">
    <source>
        <dbReference type="EMBL" id="KAJ8870516.1"/>
    </source>
</evidence>
<accession>A0ABQ9GDP9</accession>
<proteinExistence type="predicted"/>